<gene>
    <name evidence="3" type="ORF">CPB83DRAFT_809900</name>
</gene>
<organism evidence="3 4">
    <name type="scientific">Crepidotus variabilis</name>
    <dbReference type="NCBI Taxonomy" id="179855"/>
    <lineage>
        <taxon>Eukaryota</taxon>
        <taxon>Fungi</taxon>
        <taxon>Dikarya</taxon>
        <taxon>Basidiomycota</taxon>
        <taxon>Agaricomycotina</taxon>
        <taxon>Agaricomycetes</taxon>
        <taxon>Agaricomycetidae</taxon>
        <taxon>Agaricales</taxon>
        <taxon>Agaricineae</taxon>
        <taxon>Crepidotaceae</taxon>
        <taxon>Crepidotus</taxon>
    </lineage>
</organism>
<evidence type="ECO:0000313" key="3">
    <source>
        <dbReference type="EMBL" id="KAF9530971.1"/>
    </source>
</evidence>
<reference evidence="3" key="1">
    <citation type="submission" date="2020-11" db="EMBL/GenBank/DDBJ databases">
        <authorList>
            <consortium name="DOE Joint Genome Institute"/>
            <person name="Ahrendt S."/>
            <person name="Riley R."/>
            <person name="Andreopoulos W."/>
            <person name="Labutti K."/>
            <person name="Pangilinan J."/>
            <person name="Ruiz-Duenas F.J."/>
            <person name="Barrasa J.M."/>
            <person name="Sanchez-Garcia M."/>
            <person name="Camarero S."/>
            <person name="Miyauchi S."/>
            <person name="Serrano A."/>
            <person name="Linde D."/>
            <person name="Babiker R."/>
            <person name="Drula E."/>
            <person name="Ayuso-Fernandez I."/>
            <person name="Pacheco R."/>
            <person name="Padilla G."/>
            <person name="Ferreira P."/>
            <person name="Barriuso J."/>
            <person name="Kellner H."/>
            <person name="Castanera R."/>
            <person name="Alfaro M."/>
            <person name="Ramirez L."/>
            <person name="Pisabarro A.G."/>
            <person name="Kuo A."/>
            <person name="Tritt A."/>
            <person name="Lipzen A."/>
            <person name="He G."/>
            <person name="Yan M."/>
            <person name="Ng V."/>
            <person name="Cullen D."/>
            <person name="Martin F."/>
            <person name="Rosso M.-N."/>
            <person name="Henrissat B."/>
            <person name="Hibbett D."/>
            <person name="Martinez A.T."/>
            <person name="Grigoriev I.V."/>
        </authorList>
    </citation>
    <scope>NUCLEOTIDE SEQUENCE</scope>
    <source>
        <strain evidence="3">CBS 506.95</strain>
    </source>
</reference>
<feature type="domain" description="G" evidence="2">
    <location>
        <begin position="9"/>
        <end position="75"/>
    </location>
</feature>
<dbReference type="AlphaFoldDB" id="A0A9P6JS56"/>
<keyword evidence="3" id="KW-0378">Hydrolase</keyword>
<dbReference type="InterPro" id="IPR027417">
    <property type="entry name" value="P-loop_NTPase"/>
</dbReference>
<dbReference type="GO" id="GO:0016787">
    <property type="term" value="F:hydrolase activity"/>
    <property type="evidence" value="ECO:0007669"/>
    <property type="project" value="UniProtKB-KW"/>
</dbReference>
<evidence type="ECO:0000313" key="4">
    <source>
        <dbReference type="Proteomes" id="UP000807306"/>
    </source>
</evidence>
<protein>
    <submittedName>
        <fullName evidence="3">P-loop containing nucleoside triphosphate hydrolase protein</fullName>
    </submittedName>
</protein>
<proteinExistence type="predicted"/>
<dbReference type="CDD" id="cd00882">
    <property type="entry name" value="Ras_like_GTPase"/>
    <property type="match status" value="1"/>
</dbReference>
<evidence type="ECO:0000259" key="2">
    <source>
        <dbReference type="Pfam" id="PF01926"/>
    </source>
</evidence>
<dbReference type="Gene3D" id="3.40.50.300">
    <property type="entry name" value="P-loop containing nucleotide triphosphate hydrolases"/>
    <property type="match status" value="1"/>
</dbReference>
<dbReference type="OrthoDB" id="8954335at2759"/>
<feature type="coiled-coil region" evidence="1">
    <location>
        <begin position="220"/>
        <end position="270"/>
    </location>
</feature>
<dbReference type="Pfam" id="PF01926">
    <property type="entry name" value="MMR_HSR1"/>
    <property type="match status" value="1"/>
</dbReference>
<keyword evidence="4" id="KW-1185">Reference proteome</keyword>
<dbReference type="SUPFAM" id="SSF52540">
    <property type="entry name" value="P-loop containing nucleoside triphosphate hydrolases"/>
    <property type="match status" value="1"/>
</dbReference>
<evidence type="ECO:0000256" key="1">
    <source>
        <dbReference type="SAM" id="Coils"/>
    </source>
</evidence>
<dbReference type="Proteomes" id="UP000807306">
    <property type="component" value="Unassembled WGS sequence"/>
</dbReference>
<comment type="caution">
    <text evidence="3">The sequence shown here is derived from an EMBL/GenBank/DDBJ whole genome shotgun (WGS) entry which is preliminary data.</text>
</comment>
<accession>A0A9P6JS56</accession>
<name>A0A9P6JS56_9AGAR</name>
<keyword evidence="1" id="KW-0175">Coiled coil</keyword>
<dbReference type="GO" id="GO:0005525">
    <property type="term" value="F:GTP binding"/>
    <property type="evidence" value="ECO:0007669"/>
    <property type="project" value="InterPro"/>
</dbReference>
<dbReference type="EMBL" id="MU157837">
    <property type="protein sequence ID" value="KAF9530971.1"/>
    <property type="molecule type" value="Genomic_DNA"/>
</dbReference>
<sequence length="327" mass="37120">MAPQQDIIIAIMGATGVGKSKIIDKLTQKTSWSGDSLASVTQSVRSIKTRVEGTEITLVDTPGFDDTHKSDLHVLHAISDWLEAKYRKGVCLSGLLYVQRISDNRLAGTAHHNLKMFGKLCGGEEEVGRKVVFVSTMWDKTAEDKGERREVELKKYWQPMIDLGARTARSNGSRESAQNIILDLLKAQTKYQSKNPVLIQEEIVTLNRSLVETEAAQALYTDIQKLLRQHKQTLTSLERAADRVDNPESAAQLQKQREAIESELAKTFEESRKLKIGWLRRFLRLFQKRARGVSGYPVLAEFCRLKRTCHSVDWLRAWWGKPVMEAR</sequence>
<dbReference type="InterPro" id="IPR006073">
    <property type="entry name" value="GTP-bd"/>
</dbReference>